<dbReference type="InterPro" id="IPR009057">
    <property type="entry name" value="Homeodomain-like_sf"/>
</dbReference>
<evidence type="ECO:0000259" key="4">
    <source>
        <dbReference type="PROSITE" id="PS50977"/>
    </source>
</evidence>
<feature type="region of interest" description="Disordered" evidence="3">
    <location>
        <begin position="200"/>
        <end position="232"/>
    </location>
</feature>
<evidence type="ECO:0000256" key="1">
    <source>
        <dbReference type="ARBA" id="ARBA00023125"/>
    </source>
</evidence>
<evidence type="ECO:0000256" key="3">
    <source>
        <dbReference type="SAM" id="MobiDB-lite"/>
    </source>
</evidence>
<dbReference type="Proteomes" id="UP001612915">
    <property type="component" value="Unassembled WGS sequence"/>
</dbReference>
<protein>
    <submittedName>
        <fullName evidence="5">TetR/AcrR family transcriptional regulator</fullName>
    </submittedName>
</protein>
<organism evidence="5 6">
    <name type="scientific">Spongisporangium articulatum</name>
    <dbReference type="NCBI Taxonomy" id="3362603"/>
    <lineage>
        <taxon>Bacteria</taxon>
        <taxon>Bacillati</taxon>
        <taxon>Actinomycetota</taxon>
        <taxon>Actinomycetes</taxon>
        <taxon>Kineosporiales</taxon>
        <taxon>Kineosporiaceae</taxon>
        <taxon>Spongisporangium</taxon>
    </lineage>
</organism>
<dbReference type="PRINTS" id="PR00455">
    <property type="entry name" value="HTHTETR"/>
</dbReference>
<dbReference type="SUPFAM" id="SSF46689">
    <property type="entry name" value="Homeodomain-like"/>
    <property type="match status" value="1"/>
</dbReference>
<dbReference type="PANTHER" id="PTHR30055">
    <property type="entry name" value="HTH-TYPE TRANSCRIPTIONAL REGULATOR RUTR"/>
    <property type="match status" value="1"/>
</dbReference>
<proteinExistence type="predicted"/>
<evidence type="ECO:0000313" key="5">
    <source>
        <dbReference type="EMBL" id="MFI7589694.1"/>
    </source>
</evidence>
<gene>
    <name evidence="5" type="ORF">ACIB24_21710</name>
</gene>
<keyword evidence="1 2" id="KW-0238">DNA-binding</keyword>
<dbReference type="RefSeq" id="WP_398284293.1">
    <property type="nucleotide sequence ID" value="NZ_JBITLV010000008.1"/>
</dbReference>
<keyword evidence="6" id="KW-1185">Reference proteome</keyword>
<evidence type="ECO:0000256" key="2">
    <source>
        <dbReference type="PROSITE-ProRule" id="PRU00335"/>
    </source>
</evidence>
<name>A0ABW8ATH1_9ACTN</name>
<evidence type="ECO:0000313" key="6">
    <source>
        <dbReference type="Proteomes" id="UP001612915"/>
    </source>
</evidence>
<accession>A0ABW8ATH1</accession>
<dbReference type="PANTHER" id="PTHR30055:SF148">
    <property type="entry name" value="TETR-FAMILY TRANSCRIPTIONAL REGULATOR"/>
    <property type="match status" value="1"/>
</dbReference>
<dbReference type="EMBL" id="JBITLV010000008">
    <property type="protein sequence ID" value="MFI7589694.1"/>
    <property type="molecule type" value="Genomic_DNA"/>
</dbReference>
<dbReference type="PROSITE" id="PS50977">
    <property type="entry name" value="HTH_TETR_2"/>
    <property type="match status" value="1"/>
</dbReference>
<dbReference type="InterPro" id="IPR001647">
    <property type="entry name" value="HTH_TetR"/>
</dbReference>
<sequence>MNPAGSRVGPTAPLTKSPRPTNPRSARTRATILATARQMIARDGVEAFSYAALATRLGVTRQTIYRYWPRREDLLRDAAIEGPDNYFLASSVEVRPILLEWVRNFAQRMSQPDAGAAVLELMRQAEGQAAAEVSLTELIEGRREHLNQLLIPTGYSLTSEDFSLLMGPVTSRRFLARAELTAPFLEAVVDQFLARPSARLSLPGSGPGPYPLTARPVPEEQPDDVRAPVSGS</sequence>
<comment type="caution">
    <text evidence="5">The sequence shown here is derived from an EMBL/GenBank/DDBJ whole genome shotgun (WGS) entry which is preliminary data.</text>
</comment>
<feature type="domain" description="HTH tetR-type" evidence="4">
    <location>
        <begin position="26"/>
        <end position="86"/>
    </location>
</feature>
<reference evidence="5 6" key="1">
    <citation type="submission" date="2024-10" db="EMBL/GenBank/DDBJ databases">
        <title>The Natural Products Discovery Center: Release of the First 8490 Sequenced Strains for Exploring Actinobacteria Biosynthetic Diversity.</title>
        <authorList>
            <person name="Kalkreuter E."/>
            <person name="Kautsar S.A."/>
            <person name="Yang D."/>
            <person name="Bader C.D."/>
            <person name="Teijaro C.N."/>
            <person name="Fluegel L."/>
            <person name="Davis C.M."/>
            <person name="Simpson J.R."/>
            <person name="Lauterbach L."/>
            <person name="Steele A.D."/>
            <person name="Gui C."/>
            <person name="Meng S."/>
            <person name="Li G."/>
            <person name="Viehrig K."/>
            <person name="Ye F."/>
            <person name="Su P."/>
            <person name="Kiefer A.F."/>
            <person name="Nichols A."/>
            <person name="Cepeda A.J."/>
            <person name="Yan W."/>
            <person name="Fan B."/>
            <person name="Jiang Y."/>
            <person name="Adhikari A."/>
            <person name="Zheng C.-J."/>
            <person name="Schuster L."/>
            <person name="Cowan T.M."/>
            <person name="Smanski M.J."/>
            <person name="Chevrette M.G."/>
            <person name="De Carvalho L.P.S."/>
            <person name="Shen B."/>
        </authorList>
    </citation>
    <scope>NUCLEOTIDE SEQUENCE [LARGE SCALE GENOMIC DNA]</scope>
    <source>
        <strain evidence="5 6">NPDC049639</strain>
    </source>
</reference>
<dbReference type="InterPro" id="IPR050109">
    <property type="entry name" value="HTH-type_TetR-like_transc_reg"/>
</dbReference>
<dbReference type="Pfam" id="PF00440">
    <property type="entry name" value="TetR_N"/>
    <property type="match status" value="1"/>
</dbReference>
<feature type="DNA-binding region" description="H-T-H motif" evidence="2">
    <location>
        <begin position="49"/>
        <end position="68"/>
    </location>
</feature>
<feature type="region of interest" description="Disordered" evidence="3">
    <location>
        <begin position="1"/>
        <end position="26"/>
    </location>
</feature>
<dbReference type="Gene3D" id="1.10.357.10">
    <property type="entry name" value="Tetracycline Repressor, domain 2"/>
    <property type="match status" value="1"/>
</dbReference>